<dbReference type="InterPro" id="IPR019267">
    <property type="entry name" value="CRISPR-assoc_Cas6_C"/>
</dbReference>
<dbReference type="Gene3D" id="3.30.70.1900">
    <property type="match status" value="1"/>
</dbReference>
<dbReference type="EMBL" id="CP002432">
    <property type="protein sequence ID" value="ADU65766.1"/>
    <property type="molecule type" value="Genomic_DNA"/>
</dbReference>
<dbReference type="Pfam" id="PF10040">
    <property type="entry name" value="CRISPR_Cas6"/>
    <property type="match status" value="1"/>
</dbReference>
<organism evidence="2 3">
    <name type="scientific">Desulfurispirillum indicum (strain ATCC BAA-1389 / DSM 22839 / S5)</name>
    <dbReference type="NCBI Taxonomy" id="653733"/>
    <lineage>
        <taxon>Bacteria</taxon>
        <taxon>Pseudomonadati</taxon>
        <taxon>Chrysiogenota</taxon>
        <taxon>Chrysiogenia</taxon>
        <taxon>Chrysiogenales</taxon>
        <taxon>Chrysiogenaceae</taxon>
        <taxon>Desulfurispirillum</taxon>
    </lineage>
</organism>
<dbReference type="HOGENOM" id="CLU_050021_0_0_0"/>
<name>E6W3H3_DESIS</name>
<dbReference type="STRING" id="653733.Selin_1031"/>
<dbReference type="Proteomes" id="UP000002572">
    <property type="component" value="Chromosome"/>
</dbReference>
<feature type="domain" description="CRISPR-associated protein Cas6 C-terminal" evidence="1">
    <location>
        <begin position="152"/>
        <end position="268"/>
    </location>
</feature>
<evidence type="ECO:0000313" key="3">
    <source>
        <dbReference type="Proteomes" id="UP000002572"/>
    </source>
</evidence>
<dbReference type="KEGG" id="din:Selin_1031"/>
<gene>
    <name evidence="2" type="ordered locus">Selin_1031</name>
</gene>
<sequence length="273" mass="30137">MEIVTLLACLKAKQNSILPQYKFSTLRGALGHGLRRVICIKRRAQCQDCSLLQHCPYTTIFDNSATQTEFLPLVCYSGNEQMEFHAGDTLSVHITLMGHAAAHSAYTLLALQEMASQGLGKDRQPFAIGHPPPLPQVQHLYDTPLPAGSYRLRLQSPLRSKTGSRLTTDLGLQKILHLAQRRLQSLHEHSGQPLPPLLSDTPQAQEISRNLHWLDIGRYSNRQATKMKLGGFVGTMEFSDPTGAAATMFNAAAKIHIGKQTTFGYGKIELEGI</sequence>
<protein>
    <recommendedName>
        <fullName evidence="1">CRISPR-associated protein Cas6 C-terminal domain-containing protein</fullName>
    </recommendedName>
</protein>
<accession>E6W3H3</accession>
<evidence type="ECO:0000313" key="2">
    <source>
        <dbReference type="EMBL" id="ADU65766.1"/>
    </source>
</evidence>
<dbReference type="InParanoid" id="E6W3H3"/>
<keyword evidence="3" id="KW-1185">Reference proteome</keyword>
<reference evidence="2 3" key="1">
    <citation type="submission" date="2010-12" db="EMBL/GenBank/DDBJ databases">
        <title>Complete sequence of Desulfurispirillum indicum S5.</title>
        <authorList>
            <consortium name="US DOE Joint Genome Institute"/>
            <person name="Lucas S."/>
            <person name="Copeland A."/>
            <person name="Lapidus A."/>
            <person name="Cheng J.-F."/>
            <person name="Goodwin L."/>
            <person name="Pitluck S."/>
            <person name="Chertkov O."/>
            <person name="Held B."/>
            <person name="Detter J.C."/>
            <person name="Han C."/>
            <person name="Tapia R."/>
            <person name="Land M."/>
            <person name="Hauser L."/>
            <person name="Kyrpides N."/>
            <person name="Ivanova N."/>
            <person name="Mikhailova N."/>
            <person name="Haggblom M."/>
            <person name="Rauschenbach I."/>
            <person name="Bini E."/>
            <person name="Woyke T."/>
        </authorList>
    </citation>
    <scope>NUCLEOTIDE SEQUENCE [LARGE SCALE GENOMIC DNA]</scope>
    <source>
        <strain evidence="3">ATCC BAA-1389 / DSM 22839 / S5</strain>
    </source>
</reference>
<evidence type="ECO:0000259" key="1">
    <source>
        <dbReference type="Pfam" id="PF10040"/>
    </source>
</evidence>
<proteinExistence type="predicted"/>
<dbReference type="AlphaFoldDB" id="E6W3H3"/>
<dbReference type="eggNOG" id="COG5551">
    <property type="taxonomic scope" value="Bacteria"/>
</dbReference>